<dbReference type="EC" id="6.1.1.5" evidence="2"/>
<protein>
    <recommendedName>
        <fullName evidence="2">isoleucine--tRNA ligase</fullName>
        <ecNumber evidence="2">6.1.1.5</ecNumber>
    </recommendedName>
    <alternativeName>
        <fullName evidence="8">Isoleucyl-tRNA synthetase</fullName>
    </alternativeName>
</protein>
<dbReference type="InterPro" id="IPR002300">
    <property type="entry name" value="aa-tRNA-synth_Ia"/>
</dbReference>
<comment type="caution">
    <text evidence="11">The sequence shown here is derived from an EMBL/GenBank/DDBJ whole genome shotgun (WGS) entry which is preliminary data.</text>
</comment>
<evidence type="ECO:0000313" key="11">
    <source>
        <dbReference type="EMBL" id="GFY81375.1"/>
    </source>
</evidence>
<dbReference type="OrthoDB" id="1706657at2759"/>
<evidence type="ECO:0000256" key="4">
    <source>
        <dbReference type="ARBA" id="ARBA00022741"/>
    </source>
</evidence>
<comment type="similarity">
    <text evidence="1">Belongs to the class-I aminoacyl-tRNA synthetase family.</text>
</comment>
<evidence type="ECO:0000256" key="5">
    <source>
        <dbReference type="ARBA" id="ARBA00022840"/>
    </source>
</evidence>
<accession>A0A7J0E4S9</accession>
<dbReference type="GO" id="GO:0006428">
    <property type="term" value="P:isoleucyl-tRNA aminoacylation"/>
    <property type="evidence" value="ECO:0007669"/>
    <property type="project" value="TreeGrafter"/>
</dbReference>
<dbReference type="PROSITE" id="PS00178">
    <property type="entry name" value="AA_TRNA_LIGASE_I"/>
    <property type="match status" value="1"/>
</dbReference>
<dbReference type="PANTHER" id="PTHR42780:SF1">
    <property type="entry name" value="ISOLEUCINE--TRNA LIGASE, CYTOPLASMIC"/>
    <property type="match status" value="1"/>
</dbReference>
<feature type="domain" description="Aminoacyl-tRNA synthetase class Ia" evidence="10">
    <location>
        <begin position="19"/>
        <end position="179"/>
    </location>
</feature>
<keyword evidence="4" id="KW-0547">Nucleotide-binding</keyword>
<dbReference type="Gene3D" id="3.40.50.620">
    <property type="entry name" value="HUPs"/>
    <property type="match status" value="1"/>
</dbReference>
<dbReference type="EMBL" id="BJWL01000001">
    <property type="protein sequence ID" value="GFY81375.1"/>
    <property type="molecule type" value="Genomic_DNA"/>
</dbReference>
<reference evidence="11 12" key="1">
    <citation type="submission" date="2019-07" db="EMBL/GenBank/DDBJ databases">
        <title>De Novo Assembly of kiwifruit Actinidia rufa.</title>
        <authorList>
            <person name="Sugita-Konishi S."/>
            <person name="Sato K."/>
            <person name="Mori E."/>
            <person name="Abe Y."/>
            <person name="Kisaki G."/>
            <person name="Hamano K."/>
            <person name="Suezawa K."/>
            <person name="Otani M."/>
            <person name="Fukuda T."/>
            <person name="Manabe T."/>
            <person name="Gomi K."/>
            <person name="Tabuchi M."/>
            <person name="Akimitsu K."/>
            <person name="Kataoka I."/>
        </authorList>
    </citation>
    <scope>NUCLEOTIDE SEQUENCE [LARGE SCALE GENOMIC DNA]</scope>
    <source>
        <strain evidence="12">cv. Fuchu</strain>
    </source>
</reference>
<evidence type="ECO:0000259" key="10">
    <source>
        <dbReference type="Pfam" id="PF00133"/>
    </source>
</evidence>
<proteinExistence type="inferred from homology"/>
<evidence type="ECO:0000256" key="8">
    <source>
        <dbReference type="ARBA" id="ARBA00032665"/>
    </source>
</evidence>
<evidence type="ECO:0000256" key="6">
    <source>
        <dbReference type="ARBA" id="ARBA00022917"/>
    </source>
</evidence>
<evidence type="ECO:0000256" key="9">
    <source>
        <dbReference type="ARBA" id="ARBA00048359"/>
    </source>
</evidence>
<dbReference type="Proteomes" id="UP000585474">
    <property type="component" value="Unassembled WGS sequence"/>
</dbReference>
<evidence type="ECO:0000313" key="12">
    <source>
        <dbReference type="Proteomes" id="UP000585474"/>
    </source>
</evidence>
<evidence type="ECO:0000256" key="2">
    <source>
        <dbReference type="ARBA" id="ARBA00013165"/>
    </source>
</evidence>
<dbReference type="Pfam" id="PF00133">
    <property type="entry name" value="tRNA-synt_1"/>
    <property type="match status" value="1"/>
</dbReference>
<dbReference type="FunFam" id="3.40.50.620:FF:000023">
    <property type="entry name" value="Isoleucyl-tRNA synthetase,cytoplasmic"/>
    <property type="match status" value="1"/>
</dbReference>
<evidence type="ECO:0000256" key="3">
    <source>
        <dbReference type="ARBA" id="ARBA00022598"/>
    </source>
</evidence>
<dbReference type="GO" id="GO:0005524">
    <property type="term" value="F:ATP binding"/>
    <property type="evidence" value="ECO:0007669"/>
    <property type="project" value="UniProtKB-KW"/>
</dbReference>
<comment type="catalytic activity">
    <reaction evidence="9">
        <text>tRNA(Ile) + L-isoleucine + ATP = L-isoleucyl-tRNA(Ile) + AMP + diphosphate</text>
        <dbReference type="Rhea" id="RHEA:11060"/>
        <dbReference type="Rhea" id="RHEA-COMP:9666"/>
        <dbReference type="Rhea" id="RHEA-COMP:9695"/>
        <dbReference type="ChEBI" id="CHEBI:30616"/>
        <dbReference type="ChEBI" id="CHEBI:33019"/>
        <dbReference type="ChEBI" id="CHEBI:58045"/>
        <dbReference type="ChEBI" id="CHEBI:78442"/>
        <dbReference type="ChEBI" id="CHEBI:78528"/>
        <dbReference type="ChEBI" id="CHEBI:456215"/>
        <dbReference type="EC" id="6.1.1.5"/>
    </reaction>
</comment>
<dbReference type="InterPro" id="IPR023586">
    <property type="entry name" value="Ile-tRNA-ligase_type2"/>
</dbReference>
<evidence type="ECO:0000256" key="7">
    <source>
        <dbReference type="ARBA" id="ARBA00023146"/>
    </source>
</evidence>
<dbReference type="GO" id="GO:0048608">
    <property type="term" value="P:reproductive structure development"/>
    <property type="evidence" value="ECO:0007669"/>
    <property type="project" value="UniProtKB-ARBA"/>
</dbReference>
<keyword evidence="6" id="KW-0648">Protein biosynthesis</keyword>
<dbReference type="GO" id="GO:0004822">
    <property type="term" value="F:isoleucine-tRNA ligase activity"/>
    <property type="evidence" value="ECO:0007669"/>
    <property type="project" value="UniProtKB-EC"/>
</dbReference>
<evidence type="ECO:0000256" key="1">
    <source>
        <dbReference type="ARBA" id="ARBA00005594"/>
    </source>
</evidence>
<dbReference type="GO" id="GO:0009791">
    <property type="term" value="P:post-embryonic development"/>
    <property type="evidence" value="ECO:0007669"/>
    <property type="project" value="UniProtKB-ARBA"/>
</dbReference>
<keyword evidence="3" id="KW-0436">Ligase</keyword>
<keyword evidence="12" id="KW-1185">Reference proteome</keyword>
<organism evidence="11 12">
    <name type="scientific">Actinidia rufa</name>
    <dbReference type="NCBI Taxonomy" id="165716"/>
    <lineage>
        <taxon>Eukaryota</taxon>
        <taxon>Viridiplantae</taxon>
        <taxon>Streptophyta</taxon>
        <taxon>Embryophyta</taxon>
        <taxon>Tracheophyta</taxon>
        <taxon>Spermatophyta</taxon>
        <taxon>Magnoliopsida</taxon>
        <taxon>eudicotyledons</taxon>
        <taxon>Gunneridae</taxon>
        <taxon>Pentapetalae</taxon>
        <taxon>asterids</taxon>
        <taxon>Ericales</taxon>
        <taxon>Actinidiaceae</taxon>
        <taxon>Actinidia</taxon>
    </lineage>
</organism>
<keyword evidence="7 11" id="KW-0030">Aminoacyl-tRNA synthetase</keyword>
<dbReference type="PANTHER" id="PTHR42780">
    <property type="entry name" value="SOLEUCYL-TRNA SYNTHETASE"/>
    <property type="match status" value="1"/>
</dbReference>
<dbReference type="AlphaFoldDB" id="A0A7J0E4S9"/>
<name>A0A7J0E4S9_9ERIC</name>
<dbReference type="InterPro" id="IPR001412">
    <property type="entry name" value="aa-tRNA-synth_I_CS"/>
</dbReference>
<dbReference type="SUPFAM" id="SSF52374">
    <property type="entry name" value="Nucleotidylyl transferase"/>
    <property type="match status" value="1"/>
</dbReference>
<dbReference type="InterPro" id="IPR014729">
    <property type="entry name" value="Rossmann-like_a/b/a_fold"/>
</dbReference>
<keyword evidence="5" id="KW-0067">ATP-binding</keyword>
<gene>
    <name evidence="11" type="ORF">Acr_01g0011840</name>
</gene>
<sequence>MDDVCEGKDFSFPKQEEKVLRWWSEIKAFETQLERTKHLPEYIFYDGPPFATGLPHYGHILAGTIKDVVTRYQSMRGHHVTRRFGWDCHGLPVEYEIDKKLGIKTREDVLKMGIGNYNEECRSIVTRYVAEWETIVTRTGRWIDFQNDYKTMDVKFMESVWWVFSQLFDKGLVYKGFKRM</sequence>